<dbReference type="EMBL" id="BMHB01000001">
    <property type="protein sequence ID" value="GGI10802.1"/>
    <property type="molecule type" value="Genomic_DNA"/>
</dbReference>
<dbReference type="RefSeq" id="WP_087998755.1">
    <property type="nucleotide sequence ID" value="NZ_BMHB01000001.1"/>
</dbReference>
<dbReference type="InterPro" id="IPR000847">
    <property type="entry name" value="LysR_HTH_N"/>
</dbReference>
<accession>A0A8J3AEP2</accession>
<evidence type="ECO:0000256" key="3">
    <source>
        <dbReference type="ARBA" id="ARBA00023125"/>
    </source>
</evidence>
<dbReference type="Gene3D" id="3.40.190.290">
    <property type="match status" value="1"/>
</dbReference>
<dbReference type="PROSITE" id="PS50931">
    <property type="entry name" value="HTH_LYSR"/>
    <property type="match status" value="1"/>
</dbReference>
<dbReference type="FunFam" id="1.10.10.10:FF:000001">
    <property type="entry name" value="LysR family transcriptional regulator"/>
    <property type="match status" value="1"/>
</dbReference>
<dbReference type="GO" id="GO:0005829">
    <property type="term" value="C:cytosol"/>
    <property type="evidence" value="ECO:0007669"/>
    <property type="project" value="TreeGrafter"/>
</dbReference>
<dbReference type="Pfam" id="PF03466">
    <property type="entry name" value="LysR_substrate"/>
    <property type="match status" value="1"/>
</dbReference>
<evidence type="ECO:0000259" key="5">
    <source>
        <dbReference type="PROSITE" id="PS50931"/>
    </source>
</evidence>
<evidence type="ECO:0000313" key="6">
    <source>
        <dbReference type="EMBL" id="GGI10802.1"/>
    </source>
</evidence>
<comment type="similarity">
    <text evidence="1">Belongs to the LysR transcriptional regulatory family.</text>
</comment>
<sequence length="290" mass="32868">MSTFQYEVFLEVVETGSFTKAGEKLGLTQSGVSHNILTLETELGVVLLHRNRNGISLSDAGERLIPYIRQIIQTAKRLEQEAAFIQGIEVGTIKIGSFPSFSSKFLPGIIKDFQKIYTGIKIELFEGDYGNIRKWLTQGTIDLGFLPLPIHDFETISLRKDRLYVFLHKHHHLSTLEKLNVTSLQNESFIMPKSGCEILVKGLFKKHNIEPNIVFEIEDNQTIISMVEEEIGLTILPELVLPKHFSNTKVIPLEQEVYREIGLAIKSMKQASPSVKKFIEIVKEKCNSLN</sequence>
<dbReference type="Proteomes" id="UP000626244">
    <property type="component" value="Unassembled WGS sequence"/>
</dbReference>
<keyword evidence="3" id="KW-0238">DNA-binding</keyword>
<comment type="caution">
    <text evidence="6">The sequence shown here is derived from an EMBL/GenBank/DDBJ whole genome shotgun (WGS) entry which is preliminary data.</text>
</comment>
<dbReference type="InterPro" id="IPR036390">
    <property type="entry name" value="WH_DNA-bd_sf"/>
</dbReference>
<dbReference type="OrthoDB" id="63123at2"/>
<dbReference type="SUPFAM" id="SSF53850">
    <property type="entry name" value="Periplasmic binding protein-like II"/>
    <property type="match status" value="1"/>
</dbReference>
<dbReference type="GO" id="GO:0003677">
    <property type="term" value="F:DNA binding"/>
    <property type="evidence" value="ECO:0007669"/>
    <property type="project" value="UniProtKB-KW"/>
</dbReference>
<organism evidence="6 7">
    <name type="scientific">Gottfriedia solisilvae</name>
    <dbReference type="NCBI Taxonomy" id="1516104"/>
    <lineage>
        <taxon>Bacteria</taxon>
        <taxon>Bacillati</taxon>
        <taxon>Bacillota</taxon>
        <taxon>Bacilli</taxon>
        <taxon>Bacillales</taxon>
        <taxon>Bacillaceae</taxon>
        <taxon>Gottfriedia</taxon>
    </lineage>
</organism>
<dbReference type="Pfam" id="PF00126">
    <property type="entry name" value="HTH_1"/>
    <property type="match status" value="1"/>
</dbReference>
<dbReference type="AlphaFoldDB" id="A0A8J3AEP2"/>
<dbReference type="PANTHER" id="PTHR30419">
    <property type="entry name" value="HTH-TYPE TRANSCRIPTIONAL REGULATOR YBHD"/>
    <property type="match status" value="1"/>
</dbReference>
<dbReference type="InterPro" id="IPR005119">
    <property type="entry name" value="LysR_subst-bd"/>
</dbReference>
<proteinExistence type="inferred from homology"/>
<dbReference type="InterPro" id="IPR036388">
    <property type="entry name" value="WH-like_DNA-bd_sf"/>
</dbReference>
<evidence type="ECO:0000256" key="2">
    <source>
        <dbReference type="ARBA" id="ARBA00023015"/>
    </source>
</evidence>
<dbReference type="GO" id="GO:0003700">
    <property type="term" value="F:DNA-binding transcription factor activity"/>
    <property type="evidence" value="ECO:0007669"/>
    <property type="project" value="InterPro"/>
</dbReference>
<evidence type="ECO:0000256" key="4">
    <source>
        <dbReference type="ARBA" id="ARBA00023163"/>
    </source>
</evidence>
<dbReference type="InterPro" id="IPR050950">
    <property type="entry name" value="HTH-type_LysR_regulators"/>
</dbReference>
<dbReference type="PANTHER" id="PTHR30419:SF24">
    <property type="entry name" value="HTH-TYPE TRANSCRIPTIONAL REGULATOR CZCR"/>
    <property type="match status" value="1"/>
</dbReference>
<keyword evidence="2" id="KW-0805">Transcription regulation</keyword>
<reference evidence="7" key="1">
    <citation type="journal article" date="2019" name="Int. J. Syst. Evol. Microbiol.">
        <title>The Global Catalogue of Microorganisms (GCM) 10K type strain sequencing project: providing services to taxonomists for standard genome sequencing and annotation.</title>
        <authorList>
            <consortium name="The Broad Institute Genomics Platform"/>
            <consortium name="The Broad Institute Genome Sequencing Center for Infectious Disease"/>
            <person name="Wu L."/>
            <person name="Ma J."/>
        </authorList>
    </citation>
    <scope>NUCLEOTIDE SEQUENCE [LARGE SCALE GENOMIC DNA]</scope>
    <source>
        <strain evidence="7">CGMCC 1.14993</strain>
    </source>
</reference>
<dbReference type="PRINTS" id="PR00039">
    <property type="entry name" value="HTHLYSR"/>
</dbReference>
<protein>
    <submittedName>
        <fullName evidence="6">LysR family transcriptional regulator</fullName>
    </submittedName>
</protein>
<gene>
    <name evidence="6" type="ORF">GCM10007380_04630</name>
</gene>
<keyword evidence="7" id="KW-1185">Reference proteome</keyword>
<dbReference type="SUPFAM" id="SSF46785">
    <property type="entry name" value="Winged helix' DNA-binding domain"/>
    <property type="match status" value="1"/>
</dbReference>
<feature type="domain" description="HTH lysR-type" evidence="5">
    <location>
        <begin position="1"/>
        <end position="58"/>
    </location>
</feature>
<keyword evidence="4" id="KW-0804">Transcription</keyword>
<dbReference type="Gene3D" id="1.10.10.10">
    <property type="entry name" value="Winged helix-like DNA-binding domain superfamily/Winged helix DNA-binding domain"/>
    <property type="match status" value="1"/>
</dbReference>
<dbReference type="CDD" id="cd05466">
    <property type="entry name" value="PBP2_LTTR_substrate"/>
    <property type="match status" value="1"/>
</dbReference>
<name>A0A8J3AEP2_9BACI</name>
<evidence type="ECO:0000256" key="1">
    <source>
        <dbReference type="ARBA" id="ARBA00009437"/>
    </source>
</evidence>
<evidence type="ECO:0000313" key="7">
    <source>
        <dbReference type="Proteomes" id="UP000626244"/>
    </source>
</evidence>